<organism evidence="1 2">
    <name type="scientific">Fusarium solani subsp. cucurbitae</name>
    <name type="common">Neocosmosporum cucurbitae</name>
    <dbReference type="NCBI Taxonomy" id="2747967"/>
    <lineage>
        <taxon>Eukaryota</taxon>
        <taxon>Fungi</taxon>
        <taxon>Dikarya</taxon>
        <taxon>Ascomycota</taxon>
        <taxon>Pezizomycotina</taxon>
        <taxon>Sordariomycetes</taxon>
        <taxon>Hypocreomycetidae</taxon>
        <taxon>Hypocreales</taxon>
        <taxon>Nectriaceae</taxon>
        <taxon>Fusarium</taxon>
        <taxon>Fusarium solani species complex</taxon>
    </lineage>
</organism>
<evidence type="ECO:0000313" key="1">
    <source>
        <dbReference type="EMBL" id="UPK99947.1"/>
    </source>
</evidence>
<keyword evidence="2" id="KW-1185">Reference proteome</keyword>
<protein>
    <submittedName>
        <fullName evidence="1">Uncharacterized protein</fullName>
    </submittedName>
</protein>
<reference evidence="1" key="1">
    <citation type="submission" date="2021-11" db="EMBL/GenBank/DDBJ databases">
        <title>Fusarium solani-melongenae Genome sequencing and assembly.</title>
        <authorList>
            <person name="Xie S."/>
            <person name="Huang L."/>
            <person name="Zhang X."/>
        </authorList>
    </citation>
    <scope>NUCLEOTIDE SEQUENCE</scope>
    <source>
        <strain evidence="1">CRI 24-3</strain>
    </source>
</reference>
<sequence>MYSLRRIEAKRFRLFVRTEEGDKPTQVELEFLPSCSLDDGPLRIKVGRNSDGKRSIGWMNRLGRDVMLLLYRETVTGVVNVFPGGRGTVRDNRTFFNIPAALFSISHFVDARGVRDPLHNQNHWEWGIEVKSPLAQPGMKENNGSFDPAYDEMFHKYTVSYDRPLVGDLMSAAS</sequence>
<evidence type="ECO:0000313" key="2">
    <source>
        <dbReference type="Proteomes" id="UP000830768"/>
    </source>
</evidence>
<accession>A0ACD3ZFF1</accession>
<dbReference type="EMBL" id="CP090037">
    <property type="protein sequence ID" value="UPK99947.1"/>
    <property type="molecule type" value="Genomic_DNA"/>
</dbReference>
<dbReference type="Proteomes" id="UP000830768">
    <property type="component" value="Chromosome 9"/>
</dbReference>
<gene>
    <name evidence="1" type="ORF">LCI18_010882</name>
</gene>
<name>A0ACD3ZFF1_FUSSC</name>
<proteinExistence type="predicted"/>